<feature type="transmembrane region" description="Helical" evidence="6">
    <location>
        <begin position="377"/>
        <end position="401"/>
    </location>
</feature>
<dbReference type="PANTHER" id="PTHR42770:SF16">
    <property type="entry name" value="AMINO ACID PERMEASE"/>
    <property type="match status" value="1"/>
</dbReference>
<feature type="transmembrane region" description="Helical" evidence="6">
    <location>
        <begin position="305"/>
        <end position="327"/>
    </location>
</feature>
<evidence type="ECO:0000313" key="7">
    <source>
        <dbReference type="EMBL" id="GAA3696216.1"/>
    </source>
</evidence>
<dbReference type="RefSeq" id="WP_345153079.1">
    <property type="nucleotide sequence ID" value="NZ_BAABEO010000024.1"/>
</dbReference>
<feature type="transmembrane region" description="Helical" evidence="6">
    <location>
        <begin position="143"/>
        <end position="161"/>
    </location>
</feature>
<dbReference type="PIRSF" id="PIRSF006060">
    <property type="entry name" value="AA_transporter"/>
    <property type="match status" value="1"/>
</dbReference>
<keyword evidence="2" id="KW-1003">Cell membrane</keyword>
<dbReference type="InterPro" id="IPR002293">
    <property type="entry name" value="AA/rel_permease1"/>
</dbReference>
<keyword evidence="3 6" id="KW-0812">Transmembrane</keyword>
<feature type="transmembrane region" description="Helical" evidence="6">
    <location>
        <begin position="62"/>
        <end position="80"/>
    </location>
</feature>
<name>A0ABP7CU36_9MICC</name>
<dbReference type="PANTHER" id="PTHR42770">
    <property type="entry name" value="AMINO ACID TRANSPORTER-RELATED"/>
    <property type="match status" value="1"/>
</dbReference>
<proteinExistence type="predicted"/>
<evidence type="ECO:0000256" key="5">
    <source>
        <dbReference type="ARBA" id="ARBA00023136"/>
    </source>
</evidence>
<organism evidence="7 8">
    <name type="scientific">Arthrobacter ginkgonis</name>
    <dbReference type="NCBI Taxonomy" id="1630594"/>
    <lineage>
        <taxon>Bacteria</taxon>
        <taxon>Bacillati</taxon>
        <taxon>Actinomycetota</taxon>
        <taxon>Actinomycetes</taxon>
        <taxon>Micrococcales</taxon>
        <taxon>Micrococcaceae</taxon>
        <taxon>Arthrobacter</taxon>
    </lineage>
</organism>
<keyword evidence="8" id="KW-1185">Reference proteome</keyword>
<feature type="transmembrane region" description="Helical" evidence="6">
    <location>
        <begin position="27"/>
        <end position="56"/>
    </location>
</feature>
<reference evidence="8" key="1">
    <citation type="journal article" date="2019" name="Int. J. Syst. Evol. Microbiol.">
        <title>The Global Catalogue of Microorganisms (GCM) 10K type strain sequencing project: providing services to taxonomists for standard genome sequencing and annotation.</title>
        <authorList>
            <consortium name="The Broad Institute Genomics Platform"/>
            <consortium name="The Broad Institute Genome Sequencing Center for Infectious Disease"/>
            <person name="Wu L."/>
            <person name="Ma J."/>
        </authorList>
    </citation>
    <scope>NUCLEOTIDE SEQUENCE [LARGE SCALE GENOMIC DNA]</scope>
    <source>
        <strain evidence="8">JCM 30742</strain>
    </source>
</reference>
<keyword evidence="5 6" id="KW-0472">Membrane</keyword>
<evidence type="ECO:0000256" key="6">
    <source>
        <dbReference type="SAM" id="Phobius"/>
    </source>
</evidence>
<evidence type="ECO:0000256" key="3">
    <source>
        <dbReference type="ARBA" id="ARBA00022692"/>
    </source>
</evidence>
<gene>
    <name evidence="7" type="ORF">GCM10023081_36680</name>
</gene>
<dbReference type="Gene3D" id="1.20.1740.10">
    <property type="entry name" value="Amino acid/polyamine transporter I"/>
    <property type="match status" value="1"/>
</dbReference>
<dbReference type="InterPro" id="IPR050367">
    <property type="entry name" value="APC_superfamily"/>
</dbReference>
<feature type="transmembrane region" description="Helical" evidence="6">
    <location>
        <begin position="168"/>
        <end position="191"/>
    </location>
</feature>
<feature type="transmembrane region" description="Helical" evidence="6">
    <location>
        <begin position="447"/>
        <end position="468"/>
    </location>
</feature>
<keyword evidence="4 6" id="KW-1133">Transmembrane helix</keyword>
<evidence type="ECO:0000256" key="2">
    <source>
        <dbReference type="ARBA" id="ARBA00022475"/>
    </source>
</evidence>
<comment type="subcellular location">
    <subcellularLocation>
        <location evidence="1">Cell membrane</location>
        <topology evidence="1">Multi-pass membrane protein</topology>
    </subcellularLocation>
</comment>
<protein>
    <submittedName>
        <fullName evidence="7">APC family permease</fullName>
    </submittedName>
</protein>
<evidence type="ECO:0000313" key="8">
    <source>
        <dbReference type="Proteomes" id="UP001500752"/>
    </source>
</evidence>
<sequence length="480" mass="49484">MKHSSEQSAPPAPAEVSGPAGLRPNRLGVLAVAFFVIAAAAPIAAVVGASPVLFAASGPGTPVIYTIAALLIALFSVGYLRMSREITNAAGFVAYIAKGLGTRWATGAAGIAVLTYIALQSGLWSQFGVFAQQLVLGLGGPEVPVYAWIIAALVLTTLLTMKGVDASLKVLGVLIVGETLVIGALVVSLIAQQGWGIFSFDGFTGETVFGPGLGISLLFAFTCFTSFEATVVFSEEAINPRRTIPRALYLVIAFVGIFYTVSTWAISGAVGTESIQTEAANDPAGLIFGLAAANAGPWLSTAMQVLVVTSFIAMLLGLSNMFARYLFALGRARTLPTRLAATSRAGAPATAALVNGVGVLLVISAFQVFGADPIGTVFAWLVALGTAGFITILILTSVAIIVHFARQKSRDNLWVTTIAPVLSCLAFLLIGYLTISNYDALLGGAGGIAKWLLLLIPAVFAAGLAVAARKPAIDYDASGV</sequence>
<feature type="transmembrane region" description="Helical" evidence="6">
    <location>
        <begin position="246"/>
        <end position="266"/>
    </location>
</feature>
<feature type="transmembrane region" description="Helical" evidence="6">
    <location>
        <begin position="413"/>
        <end position="435"/>
    </location>
</feature>
<dbReference type="Proteomes" id="UP001500752">
    <property type="component" value="Unassembled WGS sequence"/>
</dbReference>
<accession>A0ABP7CU36</accession>
<dbReference type="EMBL" id="BAABEO010000024">
    <property type="protein sequence ID" value="GAA3696216.1"/>
    <property type="molecule type" value="Genomic_DNA"/>
</dbReference>
<comment type="caution">
    <text evidence="7">The sequence shown here is derived from an EMBL/GenBank/DDBJ whole genome shotgun (WGS) entry which is preliminary data.</text>
</comment>
<feature type="transmembrane region" description="Helical" evidence="6">
    <location>
        <begin position="211"/>
        <end position="234"/>
    </location>
</feature>
<evidence type="ECO:0000256" key="1">
    <source>
        <dbReference type="ARBA" id="ARBA00004651"/>
    </source>
</evidence>
<feature type="transmembrane region" description="Helical" evidence="6">
    <location>
        <begin position="348"/>
        <end position="371"/>
    </location>
</feature>
<feature type="transmembrane region" description="Helical" evidence="6">
    <location>
        <begin position="101"/>
        <end position="123"/>
    </location>
</feature>
<evidence type="ECO:0000256" key="4">
    <source>
        <dbReference type="ARBA" id="ARBA00022989"/>
    </source>
</evidence>
<dbReference type="Pfam" id="PF13520">
    <property type="entry name" value="AA_permease_2"/>
    <property type="match status" value="1"/>
</dbReference>